<proteinExistence type="predicted"/>
<protein>
    <submittedName>
        <fullName evidence="1">Uncharacterized protein</fullName>
    </submittedName>
</protein>
<dbReference type="Proteomes" id="UP001433508">
    <property type="component" value="Unassembled WGS sequence"/>
</dbReference>
<comment type="caution">
    <text evidence="1">The sequence shown here is derived from an EMBL/GenBank/DDBJ whole genome shotgun (WGS) entry which is preliminary data.</text>
</comment>
<evidence type="ECO:0000313" key="2">
    <source>
        <dbReference type="Proteomes" id="UP001433508"/>
    </source>
</evidence>
<name>A0ACC3T5I7_LIPKO</name>
<gene>
    <name evidence="1" type="ORF">V1525DRAFT_418028</name>
</gene>
<dbReference type="EMBL" id="MU971350">
    <property type="protein sequence ID" value="KAK9238965.1"/>
    <property type="molecule type" value="Genomic_DNA"/>
</dbReference>
<reference evidence="2" key="1">
    <citation type="journal article" date="2024" name="Front. Bioeng. Biotechnol.">
        <title>Genome-scale model development and genomic sequencing of the oleaginous clade Lipomyces.</title>
        <authorList>
            <person name="Czajka J.J."/>
            <person name="Han Y."/>
            <person name="Kim J."/>
            <person name="Mondo S.J."/>
            <person name="Hofstad B.A."/>
            <person name="Robles A."/>
            <person name="Haridas S."/>
            <person name="Riley R."/>
            <person name="LaButti K."/>
            <person name="Pangilinan J."/>
            <person name="Andreopoulos W."/>
            <person name="Lipzen A."/>
            <person name="Yan J."/>
            <person name="Wang M."/>
            <person name="Ng V."/>
            <person name="Grigoriev I.V."/>
            <person name="Spatafora J.W."/>
            <person name="Magnuson J.K."/>
            <person name="Baker S.E."/>
            <person name="Pomraning K.R."/>
        </authorList>
    </citation>
    <scope>NUCLEOTIDE SEQUENCE [LARGE SCALE GENOMIC DNA]</scope>
    <source>
        <strain evidence="2">CBS 7786</strain>
    </source>
</reference>
<accession>A0ACC3T5I7</accession>
<evidence type="ECO:0000313" key="1">
    <source>
        <dbReference type="EMBL" id="KAK9238965.1"/>
    </source>
</evidence>
<sequence>MPAIVKRFSATADPHEVHQYLKADGVVVIEGAATRESMDNVLEEVGPVPGGQTFALAAKSATFATKLLMNPLYIDLVKRILTDTCIIYYEQERTVSTSEPQVSQTSILTVQPGSAPWGLRRQDECHHITHPAKRETDFGIAYAATDITKENGAIRAIIGSNNWTDERDPTKEEEYLIELRKGDCILCLGSIYYGQTANNTDQPSVLLSAFSTPGYRRQEENQYLAVPWNVAQKYPTEVQRFLGYSVSRPYGGSVEHMEPLDFLKVKGDWSKYNPVDLI</sequence>
<keyword evidence="2" id="KW-1185">Reference proteome</keyword>
<organism evidence="1 2">
    <name type="scientific">Lipomyces kononenkoae</name>
    <name type="common">Yeast</name>
    <dbReference type="NCBI Taxonomy" id="34357"/>
    <lineage>
        <taxon>Eukaryota</taxon>
        <taxon>Fungi</taxon>
        <taxon>Dikarya</taxon>
        <taxon>Ascomycota</taxon>
        <taxon>Saccharomycotina</taxon>
        <taxon>Lipomycetes</taxon>
        <taxon>Lipomycetales</taxon>
        <taxon>Lipomycetaceae</taxon>
        <taxon>Lipomyces</taxon>
    </lineage>
</organism>